<dbReference type="GO" id="GO:0008270">
    <property type="term" value="F:zinc ion binding"/>
    <property type="evidence" value="ECO:0007669"/>
    <property type="project" value="TreeGrafter"/>
</dbReference>
<dbReference type="PANTHER" id="PTHR12857:SF0">
    <property type="entry name" value="CXXC MOTIF CONTAINING ZINC BINDING PROTEIN"/>
    <property type="match status" value="1"/>
</dbReference>
<sequence>MPLYRLSVSAETEGVVCIRPMRPRNWGLKVTCDACREFSPNFVYVDESEECDSGGGGTRNAAFKCASCKTLITAHIDPESYGTYRPEEDNGKGDGNSILIIEVRGATPTELEIDDKWVVEAEGATFEAADLSTDWMEYDEKSGNAVSVSQFTVEFSRLKKSK</sequence>
<evidence type="ECO:0000256" key="3">
    <source>
        <dbReference type="ARBA" id="ARBA00022833"/>
    </source>
</evidence>
<dbReference type="VEuPathDB" id="TriTrypDB:TEOVI_000838400"/>
<dbReference type="Pfam" id="PF05907">
    <property type="entry name" value="CXXC_Zn-b_euk"/>
    <property type="match status" value="1"/>
</dbReference>
<gene>
    <name evidence="4" type="ORF">TEOVI_000838400</name>
</gene>
<dbReference type="EMBL" id="CZPT02000749">
    <property type="protein sequence ID" value="SCU67462.1"/>
    <property type="molecule type" value="Genomic_DNA"/>
</dbReference>
<dbReference type="PANTHER" id="PTHR12857">
    <property type="entry name" value="CXXC MOTIF CONTAINING ZINC BINDING PROTEIN"/>
    <property type="match status" value="1"/>
</dbReference>
<evidence type="ECO:0000256" key="2">
    <source>
        <dbReference type="ARBA" id="ARBA00022723"/>
    </source>
</evidence>
<dbReference type="AlphaFoldDB" id="A0A1G4I6A4"/>
<evidence type="ECO:0000313" key="4">
    <source>
        <dbReference type="EMBL" id="SCU67462.1"/>
    </source>
</evidence>
<proteinExistence type="inferred from homology"/>
<dbReference type="Proteomes" id="UP000195570">
    <property type="component" value="Unassembled WGS sequence"/>
</dbReference>
<comment type="caution">
    <text evidence="4">The sequence shown here is derived from an EMBL/GenBank/DDBJ whole genome shotgun (WGS) entry which is preliminary data.</text>
</comment>
<comment type="similarity">
    <text evidence="1">Belongs to the UPF0587 family.</text>
</comment>
<evidence type="ECO:0000256" key="1">
    <source>
        <dbReference type="ARBA" id="ARBA00007818"/>
    </source>
</evidence>
<dbReference type="GeneID" id="92382318"/>
<dbReference type="SUPFAM" id="SSF141678">
    <property type="entry name" value="MAL13P1.257-like"/>
    <property type="match status" value="1"/>
</dbReference>
<dbReference type="RefSeq" id="XP_067078775.1">
    <property type="nucleotide sequence ID" value="XM_067222674.1"/>
</dbReference>
<organism evidence="4 5">
    <name type="scientific">Trypanosoma equiperdum</name>
    <dbReference type="NCBI Taxonomy" id="5694"/>
    <lineage>
        <taxon>Eukaryota</taxon>
        <taxon>Discoba</taxon>
        <taxon>Euglenozoa</taxon>
        <taxon>Kinetoplastea</taxon>
        <taxon>Metakinetoplastina</taxon>
        <taxon>Trypanosomatida</taxon>
        <taxon>Trypanosomatidae</taxon>
        <taxon>Trypanosoma</taxon>
    </lineage>
</organism>
<accession>A0A1G4I6A4</accession>
<dbReference type="InterPro" id="IPR008584">
    <property type="entry name" value="CXXC_Zn-binding_euk"/>
</dbReference>
<keyword evidence="2" id="KW-0479">Metal-binding</keyword>
<protein>
    <submittedName>
        <fullName evidence="4">Uncharacterized protein</fullName>
    </submittedName>
</protein>
<keyword evidence="5" id="KW-1185">Reference proteome</keyword>
<reference evidence="4" key="1">
    <citation type="submission" date="2016-09" db="EMBL/GenBank/DDBJ databases">
        <authorList>
            <person name="Hebert L."/>
            <person name="Moumen B."/>
        </authorList>
    </citation>
    <scope>NUCLEOTIDE SEQUENCE [LARGE SCALE GENOMIC DNA]</scope>
    <source>
        <strain evidence="4">OVI</strain>
    </source>
</reference>
<name>A0A1G4I6A4_TRYEQ</name>
<keyword evidence="3" id="KW-0862">Zinc</keyword>
<evidence type="ECO:0000313" key="5">
    <source>
        <dbReference type="Proteomes" id="UP000195570"/>
    </source>
</evidence>